<gene>
    <name evidence="1" type="ORF">Msi02_40020</name>
</gene>
<evidence type="ECO:0000313" key="1">
    <source>
        <dbReference type="EMBL" id="GIH63185.1"/>
    </source>
</evidence>
<organism evidence="1 2">
    <name type="scientific">Microbispora siamensis</name>
    <dbReference type="NCBI Taxonomy" id="564413"/>
    <lineage>
        <taxon>Bacteria</taxon>
        <taxon>Bacillati</taxon>
        <taxon>Actinomycetota</taxon>
        <taxon>Actinomycetes</taxon>
        <taxon>Streptosporangiales</taxon>
        <taxon>Streptosporangiaceae</taxon>
        <taxon>Microbispora</taxon>
    </lineage>
</organism>
<keyword evidence="2" id="KW-1185">Reference proteome</keyword>
<evidence type="ECO:0000313" key="2">
    <source>
        <dbReference type="Proteomes" id="UP000660454"/>
    </source>
</evidence>
<sequence>MCKAGQTGKGEKDVFSTGPEWVRSHNITATAWADAVRGREVDNGDDLTEWKQGGLLQLDSEAIRR</sequence>
<reference evidence="1 2" key="1">
    <citation type="submission" date="2021-01" db="EMBL/GenBank/DDBJ databases">
        <title>Whole genome shotgun sequence of Microbispora siamensis NBRC 104113.</title>
        <authorList>
            <person name="Komaki H."/>
            <person name="Tamura T."/>
        </authorList>
    </citation>
    <scope>NUCLEOTIDE SEQUENCE [LARGE SCALE GENOMIC DNA]</scope>
    <source>
        <strain evidence="1 2">NBRC 104113</strain>
    </source>
</reference>
<name>A0ABQ4GP32_9ACTN</name>
<dbReference type="Proteomes" id="UP000660454">
    <property type="component" value="Unassembled WGS sequence"/>
</dbReference>
<proteinExistence type="predicted"/>
<comment type="caution">
    <text evidence="1">The sequence shown here is derived from an EMBL/GenBank/DDBJ whole genome shotgun (WGS) entry which is preliminary data.</text>
</comment>
<dbReference type="EMBL" id="BOOF01000023">
    <property type="protein sequence ID" value="GIH63185.1"/>
    <property type="molecule type" value="Genomic_DNA"/>
</dbReference>
<protein>
    <submittedName>
        <fullName evidence="1">Uncharacterized protein</fullName>
    </submittedName>
</protein>
<accession>A0ABQ4GP32</accession>